<evidence type="ECO:0000313" key="3">
    <source>
        <dbReference type="EMBL" id="CAD2112540.1"/>
    </source>
</evidence>
<feature type="domain" description="PYST-C1-like N-terminal" evidence="2">
    <location>
        <begin position="32"/>
        <end position="78"/>
    </location>
</feature>
<gene>
    <name evidence="3" type="ORF">PVSEL_1400180</name>
</gene>
<protein>
    <submittedName>
        <fullName evidence="3">Fam-c protein</fullName>
    </submittedName>
</protein>
<feature type="signal peptide" evidence="1">
    <location>
        <begin position="1"/>
        <end position="18"/>
    </location>
</feature>
<feature type="chain" id="PRO_5027616354" evidence="1">
    <location>
        <begin position="19"/>
        <end position="90"/>
    </location>
</feature>
<evidence type="ECO:0000313" key="4">
    <source>
        <dbReference type="Proteomes" id="UP000515697"/>
    </source>
</evidence>
<proteinExistence type="predicted"/>
<evidence type="ECO:0000256" key="1">
    <source>
        <dbReference type="SAM" id="SignalP"/>
    </source>
</evidence>
<reference evidence="3 4" key="1">
    <citation type="submission" date="2020-08" db="EMBL/GenBank/DDBJ databases">
        <authorList>
            <person name="Ramaprasad A."/>
        </authorList>
    </citation>
    <scope>NUCLEOTIDE SEQUENCE [LARGE SCALE GENOMIC DNA]</scope>
</reference>
<dbReference type="EMBL" id="LR865435">
    <property type="protein sequence ID" value="CAD2112540.1"/>
    <property type="molecule type" value="Genomic_DNA"/>
</dbReference>
<evidence type="ECO:0000259" key="2">
    <source>
        <dbReference type="Pfam" id="PF09690"/>
    </source>
</evidence>
<dbReference type="VEuPathDB" id="PlasmoDB:PVBDA_1104830"/>
<dbReference type="InterPro" id="IPR006488">
    <property type="entry name" value="PYST-C1_N"/>
</dbReference>
<dbReference type="NCBIfam" id="TIGR01601">
    <property type="entry name" value="PYST-C1"/>
    <property type="match status" value="1"/>
</dbReference>
<accession>A0A6V7TEA7</accession>
<sequence length="90" mass="10604">MNKRIFNLVCIILYVILAISIHCSDQKNDRSKASGLRSRIIRAIKQIKRSNKKSDIESEREIQLNNNNNNDYEDWMEDDSHCFCCGCYIF</sequence>
<dbReference type="VEuPathDB" id="PlasmoDB:PVLDE_0703470"/>
<keyword evidence="1" id="KW-0732">Signal</keyword>
<dbReference type="VEuPathDB" id="PlasmoDB:PVSEL_1400180"/>
<organism evidence="3 4">
    <name type="scientific">Plasmodium vinckei</name>
    <dbReference type="NCBI Taxonomy" id="5860"/>
    <lineage>
        <taxon>Eukaryota</taxon>
        <taxon>Sar</taxon>
        <taxon>Alveolata</taxon>
        <taxon>Apicomplexa</taxon>
        <taxon>Aconoidasida</taxon>
        <taxon>Haemosporida</taxon>
        <taxon>Plasmodiidae</taxon>
        <taxon>Plasmodium</taxon>
        <taxon>Plasmodium (Vinckeia)</taxon>
    </lineage>
</organism>
<dbReference type="Pfam" id="PF09690">
    <property type="entry name" value="PYST-C1"/>
    <property type="match status" value="1"/>
</dbReference>
<dbReference type="Proteomes" id="UP000515697">
    <property type="component" value="Chromosome PVSEL_14"/>
</dbReference>
<name>A0A6V7TEA7_PLAVN</name>
<dbReference type="VEuPathDB" id="PlasmoDB:PVPCR_1004670"/>
<dbReference type="AlphaFoldDB" id="A0A6V7TEA7"/>
<dbReference type="VEuPathDB" id="PlasmoDB:PVVCY_0101580"/>